<organism evidence="6 7">
    <name type="scientific">Alicyclobacillus ferrooxydans</name>
    <dbReference type="NCBI Taxonomy" id="471514"/>
    <lineage>
        <taxon>Bacteria</taxon>
        <taxon>Bacillati</taxon>
        <taxon>Bacillota</taxon>
        <taxon>Bacilli</taxon>
        <taxon>Bacillales</taxon>
        <taxon>Alicyclobacillaceae</taxon>
        <taxon>Alicyclobacillus</taxon>
    </lineage>
</organism>
<dbReference type="OrthoDB" id="368860at2"/>
<dbReference type="PANTHER" id="PTHR33258:SF1">
    <property type="entry name" value="TRANSPOSASE INSL FOR INSERTION SEQUENCE ELEMENT IS186A-RELATED"/>
    <property type="match status" value="1"/>
</dbReference>
<dbReference type="SUPFAM" id="SSF53098">
    <property type="entry name" value="Ribonuclease H-like"/>
    <property type="match status" value="1"/>
</dbReference>
<proteinExistence type="inferred from homology"/>
<comment type="caution">
    <text evidence="6">The sequence shown here is derived from an EMBL/GenBank/DDBJ whole genome shotgun (WGS) entry which is preliminary data.</text>
</comment>
<feature type="non-terminal residue" evidence="6">
    <location>
        <position position="1"/>
    </location>
</feature>
<keyword evidence="2" id="KW-0815">Transposition</keyword>
<dbReference type="Proteomes" id="UP000050482">
    <property type="component" value="Unassembled WGS sequence"/>
</dbReference>
<evidence type="ECO:0000313" key="6">
    <source>
        <dbReference type="EMBL" id="KPV39888.1"/>
    </source>
</evidence>
<dbReference type="RefSeq" id="WP_157062123.1">
    <property type="nucleotide sequence ID" value="NZ_LJCO01000102.1"/>
</dbReference>
<dbReference type="GO" id="GO:0003677">
    <property type="term" value="F:DNA binding"/>
    <property type="evidence" value="ECO:0007669"/>
    <property type="project" value="UniProtKB-KW"/>
</dbReference>
<keyword evidence="4" id="KW-0233">DNA recombination</keyword>
<dbReference type="GO" id="GO:0006313">
    <property type="term" value="P:DNA transposition"/>
    <property type="evidence" value="ECO:0007669"/>
    <property type="project" value="InterPro"/>
</dbReference>
<evidence type="ECO:0000259" key="5">
    <source>
        <dbReference type="Pfam" id="PF01609"/>
    </source>
</evidence>
<feature type="domain" description="Transposase IS4-like" evidence="5">
    <location>
        <begin position="70"/>
        <end position="182"/>
    </location>
</feature>
<dbReference type="PANTHER" id="PTHR33258">
    <property type="entry name" value="TRANSPOSASE INSL FOR INSERTION SEQUENCE ELEMENT IS186A-RELATED"/>
    <property type="match status" value="1"/>
</dbReference>
<dbReference type="InterPro" id="IPR012337">
    <property type="entry name" value="RNaseH-like_sf"/>
</dbReference>
<evidence type="ECO:0000256" key="4">
    <source>
        <dbReference type="ARBA" id="ARBA00023172"/>
    </source>
</evidence>
<dbReference type="NCBIfam" id="NF033592">
    <property type="entry name" value="transpos_IS4_1"/>
    <property type="match status" value="1"/>
</dbReference>
<evidence type="ECO:0000256" key="1">
    <source>
        <dbReference type="ARBA" id="ARBA00010075"/>
    </source>
</evidence>
<dbReference type="Pfam" id="PF01609">
    <property type="entry name" value="DDE_Tnp_1"/>
    <property type="match status" value="1"/>
</dbReference>
<comment type="similarity">
    <text evidence="1">Belongs to the transposase 11 family.</text>
</comment>
<keyword evidence="3" id="KW-0238">DNA-binding</keyword>
<evidence type="ECO:0000256" key="2">
    <source>
        <dbReference type="ARBA" id="ARBA00022578"/>
    </source>
</evidence>
<feature type="non-terminal residue" evidence="6">
    <location>
        <position position="226"/>
    </location>
</feature>
<keyword evidence="7" id="KW-1185">Reference proteome</keyword>
<accession>A0A0P9C4H8</accession>
<dbReference type="GO" id="GO:0004803">
    <property type="term" value="F:transposase activity"/>
    <property type="evidence" value="ECO:0007669"/>
    <property type="project" value="InterPro"/>
</dbReference>
<protein>
    <recommendedName>
        <fullName evidence="5">Transposase IS4-like domain-containing protein</fullName>
    </recommendedName>
</protein>
<reference evidence="6 7" key="1">
    <citation type="submission" date="2015-09" db="EMBL/GenBank/DDBJ databases">
        <title>Draft genome sequence of Alicyclobacillus ferrooxydans DSM 22381.</title>
        <authorList>
            <person name="Hemp J."/>
        </authorList>
    </citation>
    <scope>NUCLEOTIDE SEQUENCE [LARGE SCALE GENOMIC DNA]</scope>
    <source>
        <strain evidence="6 7">TC-34</strain>
    </source>
</reference>
<dbReference type="InterPro" id="IPR002559">
    <property type="entry name" value="Transposase_11"/>
</dbReference>
<dbReference type="InterPro" id="IPR047952">
    <property type="entry name" value="Transpos_IS4"/>
</dbReference>
<name>A0A0P9C4H8_9BACL</name>
<gene>
    <name evidence="6" type="ORF">AN477_22135</name>
</gene>
<sequence length="226" mass="25668">NQISSLTSLSRKLNETKELQSEIGIQSISASQLSRKLRHLEQAFLDAVLQHCIAQLVRRIGLKKATKQLGRINLVDSSTITLCLSQYPWALYLPTHAGVKLHLRLAFVDGLVHPDKAILTPAKPSDRTQMDSLIELDRDALYIFDRGYVDYRKFDEYCRGGTRFVTRLRYNTSIAETYERRTIPQGSPVLRDDVVRIGSSASRSMTHPTRWIETLDSEGNLIIILT</sequence>
<evidence type="ECO:0000256" key="3">
    <source>
        <dbReference type="ARBA" id="ARBA00023125"/>
    </source>
</evidence>
<dbReference type="AlphaFoldDB" id="A0A0P9C4H8"/>
<dbReference type="EMBL" id="LJCO01000102">
    <property type="protein sequence ID" value="KPV39888.1"/>
    <property type="molecule type" value="Genomic_DNA"/>
</dbReference>
<evidence type="ECO:0000313" key="7">
    <source>
        <dbReference type="Proteomes" id="UP000050482"/>
    </source>
</evidence>